<sequence>MTSGVILPRDRRPGHRLSPIAHCLPEPAVLMVAWPLGKGRLAVRALSHCRRGILGRTQRLWSRFGTEGPSRCTDLPSAPRLNKARASVIILGRWRQGQPVKGAGVTPEERMVGMTEKKKRIAEKIKSRISPFTPTESSKEDKERSGPGSPVLSGN</sequence>
<accession>A0AAV2LNX5</accession>
<name>A0AAV2LNX5_KNICA</name>
<proteinExistence type="predicted"/>
<protein>
    <submittedName>
        <fullName evidence="2">Uncharacterized protein</fullName>
    </submittedName>
</protein>
<dbReference type="Proteomes" id="UP001497482">
    <property type="component" value="Chromosome 4"/>
</dbReference>
<gene>
    <name evidence="2" type="ORF">KC01_LOCUS30625</name>
</gene>
<reference evidence="2 3" key="1">
    <citation type="submission" date="2024-04" db="EMBL/GenBank/DDBJ databases">
        <authorList>
            <person name="Waldvogel A.-M."/>
            <person name="Schoenle A."/>
        </authorList>
    </citation>
    <scope>NUCLEOTIDE SEQUENCE [LARGE SCALE GENOMIC DNA]</scope>
</reference>
<organism evidence="2 3">
    <name type="scientific">Knipowitschia caucasica</name>
    <name type="common">Caucasian dwarf goby</name>
    <name type="synonym">Pomatoschistus caucasicus</name>
    <dbReference type="NCBI Taxonomy" id="637954"/>
    <lineage>
        <taxon>Eukaryota</taxon>
        <taxon>Metazoa</taxon>
        <taxon>Chordata</taxon>
        <taxon>Craniata</taxon>
        <taxon>Vertebrata</taxon>
        <taxon>Euteleostomi</taxon>
        <taxon>Actinopterygii</taxon>
        <taxon>Neopterygii</taxon>
        <taxon>Teleostei</taxon>
        <taxon>Neoteleostei</taxon>
        <taxon>Acanthomorphata</taxon>
        <taxon>Gobiaria</taxon>
        <taxon>Gobiiformes</taxon>
        <taxon>Gobioidei</taxon>
        <taxon>Gobiidae</taxon>
        <taxon>Gobiinae</taxon>
        <taxon>Knipowitschia</taxon>
    </lineage>
</organism>
<feature type="region of interest" description="Disordered" evidence="1">
    <location>
        <begin position="99"/>
        <end position="155"/>
    </location>
</feature>
<evidence type="ECO:0000256" key="1">
    <source>
        <dbReference type="SAM" id="MobiDB-lite"/>
    </source>
</evidence>
<evidence type="ECO:0000313" key="2">
    <source>
        <dbReference type="EMBL" id="CAL1602888.1"/>
    </source>
</evidence>
<dbReference type="EMBL" id="OZ035826">
    <property type="protein sequence ID" value="CAL1602888.1"/>
    <property type="molecule type" value="Genomic_DNA"/>
</dbReference>
<evidence type="ECO:0000313" key="3">
    <source>
        <dbReference type="Proteomes" id="UP001497482"/>
    </source>
</evidence>
<dbReference type="AlphaFoldDB" id="A0AAV2LNX5"/>
<keyword evidence="3" id="KW-1185">Reference proteome</keyword>